<dbReference type="EMBL" id="JBHHMI010000010">
    <property type="protein sequence ID" value="MFB5267836.1"/>
    <property type="molecule type" value="Genomic_DNA"/>
</dbReference>
<dbReference type="SUPFAM" id="SSF51430">
    <property type="entry name" value="NAD(P)-linked oxidoreductase"/>
    <property type="match status" value="1"/>
</dbReference>
<dbReference type="PRINTS" id="PR00069">
    <property type="entry name" value="ALDKETRDTASE"/>
</dbReference>
<keyword evidence="4" id="KW-1185">Reference proteome</keyword>
<dbReference type="Proteomes" id="UP001580346">
    <property type="component" value="Unassembled WGS sequence"/>
</dbReference>
<dbReference type="PANTHER" id="PTHR43364">
    <property type="entry name" value="NADH-SPECIFIC METHYLGLYOXAL REDUCTASE-RELATED"/>
    <property type="match status" value="1"/>
</dbReference>
<evidence type="ECO:0000256" key="1">
    <source>
        <dbReference type="ARBA" id="ARBA00023002"/>
    </source>
</evidence>
<dbReference type="Gene3D" id="3.20.20.100">
    <property type="entry name" value="NADP-dependent oxidoreductase domain"/>
    <property type="match status" value="1"/>
</dbReference>
<feature type="domain" description="NADP-dependent oxidoreductase" evidence="2">
    <location>
        <begin position="18"/>
        <end position="315"/>
    </location>
</feature>
<accession>A0ABV5AXG7</accession>
<dbReference type="PANTHER" id="PTHR43364:SF4">
    <property type="entry name" value="NAD(P)-LINKED OXIDOREDUCTASE SUPERFAMILY PROTEIN"/>
    <property type="match status" value="1"/>
</dbReference>
<keyword evidence="1" id="KW-0560">Oxidoreductase</keyword>
<organism evidence="3 4">
    <name type="scientific">Paenibacillus enshidis</name>
    <dbReference type="NCBI Taxonomy" id="1458439"/>
    <lineage>
        <taxon>Bacteria</taxon>
        <taxon>Bacillati</taxon>
        <taxon>Bacillota</taxon>
        <taxon>Bacilli</taxon>
        <taxon>Bacillales</taxon>
        <taxon>Paenibacillaceae</taxon>
        <taxon>Paenibacillus</taxon>
    </lineage>
</organism>
<dbReference type="InterPro" id="IPR036812">
    <property type="entry name" value="NAD(P)_OxRdtase_dom_sf"/>
</dbReference>
<sequence>MHYRNLARTGIKVSQYALGGGMYGALTSEKDSIKIILQAIDAGINLIDTSNRYADGESERIIGQAIKGRREDVILATKFGAEANSGLNQSGGSRRWVRQAVEQSLKRLQTDYIDLYQLHQPFSDTSFEEILGTLTDLVQEGKVRYIGTSNHQAWQLMEAQAVSGRHHLQRFVSEQSPYSMINRSIEQDITEMALRYELALLTYGPLAGGLLTGKYTAGQAADSHSRAARLRGSAALALDPELPENKQKFDVIHQLQMVANQAGISLAHMAVAFVQSHPAVTSTILGPRTSEQLGQFIAGADLRLSPDVLDAIDTIVPPGKRLDDKEQMWTPGWLNSSRRRRA</sequence>
<evidence type="ECO:0000313" key="3">
    <source>
        <dbReference type="EMBL" id="MFB5267836.1"/>
    </source>
</evidence>
<evidence type="ECO:0000313" key="4">
    <source>
        <dbReference type="Proteomes" id="UP001580346"/>
    </source>
</evidence>
<comment type="caution">
    <text evidence="3">The sequence shown here is derived from an EMBL/GenBank/DDBJ whole genome shotgun (WGS) entry which is preliminary data.</text>
</comment>
<evidence type="ECO:0000259" key="2">
    <source>
        <dbReference type="Pfam" id="PF00248"/>
    </source>
</evidence>
<protein>
    <submittedName>
        <fullName evidence="3">Aldo/keto reductase</fullName>
    </submittedName>
</protein>
<dbReference type="Pfam" id="PF00248">
    <property type="entry name" value="Aldo_ket_red"/>
    <property type="match status" value="1"/>
</dbReference>
<proteinExistence type="predicted"/>
<dbReference type="InterPro" id="IPR020471">
    <property type="entry name" value="AKR"/>
</dbReference>
<name>A0ABV5AXG7_9BACL</name>
<dbReference type="RefSeq" id="WP_375355836.1">
    <property type="nucleotide sequence ID" value="NZ_JBHHMI010000010.1"/>
</dbReference>
<dbReference type="InterPro" id="IPR050523">
    <property type="entry name" value="AKR_Detox_Biosynth"/>
</dbReference>
<reference evidence="3 4" key="1">
    <citation type="submission" date="2024-09" db="EMBL/GenBank/DDBJ databases">
        <title>Paenibacillus zeirhizospherea sp. nov., isolated from surface of the maize (Zea mays) roots in a horticulture field, Hungary.</title>
        <authorList>
            <person name="Marton D."/>
            <person name="Farkas M."/>
            <person name="Bedics A."/>
            <person name="Toth E."/>
            <person name="Tancsics A."/>
            <person name="Boka K."/>
            <person name="Maroti G."/>
            <person name="Kriszt B."/>
            <person name="Cserhati M."/>
        </authorList>
    </citation>
    <scope>NUCLEOTIDE SEQUENCE [LARGE SCALE GENOMIC DNA]</scope>
    <source>
        <strain evidence="3 4">KCTC 33519</strain>
    </source>
</reference>
<dbReference type="InterPro" id="IPR023210">
    <property type="entry name" value="NADP_OxRdtase_dom"/>
</dbReference>
<gene>
    <name evidence="3" type="ORF">ACE41H_13745</name>
</gene>